<gene>
    <name evidence="3" type="ORF">MSPICULIGERA_LOCUS21777</name>
</gene>
<protein>
    <submittedName>
        <fullName evidence="3">Uncharacterized protein</fullName>
    </submittedName>
</protein>
<feature type="transmembrane region" description="Helical" evidence="2">
    <location>
        <begin position="145"/>
        <end position="165"/>
    </location>
</feature>
<dbReference type="Proteomes" id="UP001177023">
    <property type="component" value="Unassembled WGS sequence"/>
</dbReference>
<evidence type="ECO:0000313" key="4">
    <source>
        <dbReference type="Proteomes" id="UP001177023"/>
    </source>
</evidence>
<feature type="transmembrane region" description="Helical" evidence="2">
    <location>
        <begin position="20"/>
        <end position="40"/>
    </location>
</feature>
<keyword evidence="2" id="KW-1133">Transmembrane helix</keyword>
<comment type="caution">
    <text evidence="3">The sequence shown here is derived from an EMBL/GenBank/DDBJ whole genome shotgun (WGS) entry which is preliminary data.</text>
</comment>
<organism evidence="3 4">
    <name type="scientific">Mesorhabditis spiculigera</name>
    <dbReference type="NCBI Taxonomy" id="96644"/>
    <lineage>
        <taxon>Eukaryota</taxon>
        <taxon>Metazoa</taxon>
        <taxon>Ecdysozoa</taxon>
        <taxon>Nematoda</taxon>
        <taxon>Chromadorea</taxon>
        <taxon>Rhabditida</taxon>
        <taxon>Rhabditina</taxon>
        <taxon>Rhabditomorpha</taxon>
        <taxon>Rhabditoidea</taxon>
        <taxon>Rhabditidae</taxon>
        <taxon>Mesorhabditinae</taxon>
        <taxon>Mesorhabditis</taxon>
    </lineage>
</organism>
<feature type="compositionally biased region" description="Basic and acidic residues" evidence="1">
    <location>
        <begin position="239"/>
        <end position="249"/>
    </location>
</feature>
<reference evidence="3" key="1">
    <citation type="submission" date="2023-06" db="EMBL/GenBank/DDBJ databases">
        <authorList>
            <person name="Delattre M."/>
        </authorList>
    </citation>
    <scope>NUCLEOTIDE SEQUENCE</scope>
    <source>
        <strain evidence="3">AF72</strain>
    </source>
</reference>
<dbReference type="AlphaFoldDB" id="A0AA36DAH1"/>
<feature type="transmembrane region" description="Helical" evidence="2">
    <location>
        <begin position="114"/>
        <end position="133"/>
    </location>
</feature>
<feature type="transmembrane region" description="Helical" evidence="2">
    <location>
        <begin position="185"/>
        <end position="205"/>
    </location>
</feature>
<keyword evidence="4" id="KW-1185">Reference proteome</keyword>
<dbReference type="Gene3D" id="1.20.140.150">
    <property type="match status" value="1"/>
</dbReference>
<evidence type="ECO:0000256" key="2">
    <source>
        <dbReference type="SAM" id="Phobius"/>
    </source>
</evidence>
<dbReference type="EMBL" id="CATQJA010002665">
    <property type="protein sequence ID" value="CAJ0583707.1"/>
    <property type="molecule type" value="Genomic_DNA"/>
</dbReference>
<sequence length="249" mass="27857">MARSQGSVDSVGLPNDQRVISYACTVLWYIAAFGIQIMAYGNNAWITVKSESSNEEFQRGLFDDCYFKDGVATSCKGWSSSYEQPAFGNGSIFSGSTIVEPCIVSKLMGWTARALLFLCIVWFFISIAFCYKLCLYKESRLVKIFWLAIVGVGLYAVLFGLYLLARFNPGFVKPLPAGFKYSTGYPPGLFFIGLLCYLIATAFFFGEKTKTIPAHLINRWRNRAHHAPVPTNPPGPLSESHELRYNTPR</sequence>
<feature type="region of interest" description="Disordered" evidence="1">
    <location>
        <begin position="227"/>
        <end position="249"/>
    </location>
</feature>
<feature type="non-terminal residue" evidence="3">
    <location>
        <position position="1"/>
    </location>
</feature>
<evidence type="ECO:0000313" key="3">
    <source>
        <dbReference type="EMBL" id="CAJ0583707.1"/>
    </source>
</evidence>
<name>A0AA36DAH1_9BILA</name>
<keyword evidence="2" id="KW-0472">Membrane</keyword>
<proteinExistence type="predicted"/>
<keyword evidence="2" id="KW-0812">Transmembrane</keyword>
<accession>A0AA36DAH1</accession>
<evidence type="ECO:0000256" key="1">
    <source>
        <dbReference type="SAM" id="MobiDB-lite"/>
    </source>
</evidence>